<sequence length="128" mass="13317">MSGGELSVGSDAELAGHRARSHLHDGRVVAWTGSYDVPVAVDAEVDRAVPAALATRFGTDRFWERWTRAECVAKLTGRGVLDLVDLMTGADPGGDGRSAGVSLRTVRLAGGIVVSIGTLDAEGSGSRR</sequence>
<organism evidence="1 2">
    <name type="scientific">Nocardioides panzhihuensis</name>
    <dbReference type="NCBI Taxonomy" id="860243"/>
    <lineage>
        <taxon>Bacteria</taxon>
        <taxon>Bacillati</taxon>
        <taxon>Actinomycetota</taxon>
        <taxon>Actinomycetes</taxon>
        <taxon>Propionibacteriales</taxon>
        <taxon>Nocardioidaceae</taxon>
        <taxon>Nocardioides</taxon>
    </lineage>
</organism>
<gene>
    <name evidence="1" type="ORF">BJ988_004573</name>
</gene>
<dbReference type="AlphaFoldDB" id="A0A7Z0IUF8"/>
<name>A0A7Z0IUF8_9ACTN</name>
<dbReference type="EMBL" id="JACBZR010000001">
    <property type="protein sequence ID" value="NYI79925.1"/>
    <property type="molecule type" value="Genomic_DNA"/>
</dbReference>
<reference evidence="1 2" key="1">
    <citation type="submission" date="2020-07" db="EMBL/GenBank/DDBJ databases">
        <title>Sequencing the genomes of 1000 actinobacteria strains.</title>
        <authorList>
            <person name="Klenk H.-P."/>
        </authorList>
    </citation>
    <scope>NUCLEOTIDE SEQUENCE [LARGE SCALE GENOMIC DNA]</scope>
    <source>
        <strain evidence="1 2">DSM 26487</strain>
    </source>
</reference>
<dbReference type="RefSeq" id="WP_179660169.1">
    <property type="nucleotide sequence ID" value="NZ_JACBZR010000001.1"/>
</dbReference>
<dbReference type="Proteomes" id="UP000564496">
    <property type="component" value="Unassembled WGS sequence"/>
</dbReference>
<keyword evidence="2" id="KW-1185">Reference proteome</keyword>
<comment type="caution">
    <text evidence="1">The sequence shown here is derived from an EMBL/GenBank/DDBJ whole genome shotgun (WGS) entry which is preliminary data.</text>
</comment>
<evidence type="ECO:0000313" key="2">
    <source>
        <dbReference type="Proteomes" id="UP000564496"/>
    </source>
</evidence>
<evidence type="ECO:0000313" key="1">
    <source>
        <dbReference type="EMBL" id="NYI79925.1"/>
    </source>
</evidence>
<protein>
    <submittedName>
        <fullName evidence="1">Uncharacterized protein</fullName>
    </submittedName>
</protein>
<proteinExistence type="predicted"/>
<accession>A0A7Z0IUF8</accession>